<comment type="pathway">
    <text evidence="8">Membrane lipid metabolism; glycerophospholipid metabolism.</text>
</comment>
<feature type="binding site" evidence="8">
    <location>
        <position position="45"/>
    </location>
    <ligand>
        <name>FAD</name>
        <dbReference type="ChEBI" id="CHEBI:57692"/>
    </ligand>
</feature>
<dbReference type="PANTHER" id="PTHR42685">
    <property type="entry name" value="GERANYLGERANYL DIPHOSPHATE REDUCTASE"/>
    <property type="match status" value="1"/>
</dbReference>
<dbReference type="Proteomes" id="UP000248557">
    <property type="component" value="Unassembled WGS sequence"/>
</dbReference>
<name>A0A328PYP5_9EURY</name>
<dbReference type="SUPFAM" id="SSF51905">
    <property type="entry name" value="FAD/NAD(P)-binding domain"/>
    <property type="match status" value="1"/>
</dbReference>
<proteinExistence type="inferred from homology"/>
<evidence type="ECO:0000256" key="1">
    <source>
        <dbReference type="ARBA" id="ARBA00022516"/>
    </source>
</evidence>
<feature type="binding site" evidence="8">
    <location>
        <position position="290"/>
    </location>
    <ligand>
        <name>FAD</name>
        <dbReference type="ChEBI" id="CHEBI:57692"/>
    </ligand>
</feature>
<evidence type="ECO:0000259" key="9">
    <source>
        <dbReference type="Pfam" id="PF22578"/>
    </source>
</evidence>
<dbReference type="Pfam" id="PF22578">
    <property type="entry name" value="GGR_cat"/>
    <property type="match status" value="1"/>
</dbReference>
<dbReference type="PANTHER" id="PTHR42685:SF18">
    <property type="entry name" value="DIGERANYLGERANYLGLYCEROPHOSPHOLIPID REDUCTASE"/>
    <property type="match status" value="1"/>
</dbReference>
<dbReference type="RefSeq" id="WP_112149556.1">
    <property type="nucleotide sequence ID" value="NZ_CATZNA010000002.1"/>
</dbReference>
<evidence type="ECO:0000256" key="7">
    <source>
        <dbReference type="ARBA" id="ARBA00023264"/>
    </source>
</evidence>
<evidence type="ECO:0000256" key="3">
    <source>
        <dbReference type="ARBA" id="ARBA00022827"/>
    </source>
</evidence>
<dbReference type="Pfam" id="PF12831">
    <property type="entry name" value="FAD_oxidored"/>
    <property type="match status" value="1"/>
</dbReference>
<comment type="catalytic activity">
    <reaction evidence="8">
        <text>a 2,3-bis-O-phytanyl-sn-glycerol 1-phospholipid + 8 A = a 2,3-bis-O-(geranylgeranyl)-sn-glycerol 1-phospholipid + 8 AH2</text>
        <dbReference type="Rhea" id="RHEA:64376"/>
        <dbReference type="ChEBI" id="CHEBI:13193"/>
        <dbReference type="ChEBI" id="CHEBI:17499"/>
        <dbReference type="ChEBI" id="CHEBI:138139"/>
        <dbReference type="ChEBI" id="CHEBI:138140"/>
    </reaction>
</comment>
<comment type="cofactor">
    <cofactor evidence="8">
        <name>FAD</name>
        <dbReference type="ChEBI" id="CHEBI:57692"/>
    </cofactor>
    <text evidence="8">Binds 1 FAD per subunit.</text>
</comment>
<dbReference type="Gene3D" id="3.30.9.10">
    <property type="entry name" value="D-Amino Acid Oxidase, subunit A, domain 2"/>
    <property type="match status" value="1"/>
</dbReference>
<dbReference type="Gene3D" id="3.50.50.60">
    <property type="entry name" value="FAD/NAD(P)-binding domain"/>
    <property type="match status" value="1"/>
</dbReference>
<dbReference type="GO" id="GO:0016020">
    <property type="term" value="C:membrane"/>
    <property type="evidence" value="ECO:0007669"/>
    <property type="project" value="GOC"/>
</dbReference>
<feature type="binding site" evidence="8">
    <location>
        <position position="277"/>
    </location>
    <ligand>
        <name>FAD</name>
        <dbReference type="ChEBI" id="CHEBI:57692"/>
    </ligand>
</feature>
<evidence type="ECO:0000313" key="11">
    <source>
        <dbReference type="Proteomes" id="UP000248557"/>
    </source>
</evidence>
<keyword evidence="5 8" id="KW-0443">Lipid metabolism</keyword>
<dbReference type="InterPro" id="IPR011777">
    <property type="entry name" value="Geranylgeranyl_Rdtase_fam"/>
</dbReference>
<accession>A0A328PYP5</accession>
<evidence type="ECO:0000313" key="10">
    <source>
        <dbReference type="EMBL" id="RAP03052.1"/>
    </source>
</evidence>
<reference evidence="10 11" key="1">
    <citation type="submission" date="2017-05" db="EMBL/GenBank/DDBJ databases">
        <title>Host range expansion of the Methanosphaera genus to humans and monogastric animals involves recent and extensive reduction in genome content.</title>
        <authorList>
            <person name="Hoedt E.C."/>
            <person name="Volmer J.G."/>
            <person name="Parks D.H."/>
            <person name="Rosewarne C.P."/>
            <person name="Denman S.E."/>
            <person name="Mcsweeney C.S."/>
            <person name="O Cuiv P."/>
            <person name="Hugenholtz P."/>
            <person name="Tyson G.W."/>
            <person name="Morrison M."/>
        </authorList>
    </citation>
    <scope>NUCLEOTIDE SEQUENCE [LARGE SCALE GENOMIC DNA]</scope>
    <source>
        <strain evidence="10 11">PA5</strain>
    </source>
</reference>
<evidence type="ECO:0000256" key="2">
    <source>
        <dbReference type="ARBA" id="ARBA00022630"/>
    </source>
</evidence>
<keyword evidence="7 8" id="KW-1208">Phospholipid metabolism</keyword>
<keyword evidence="4 8" id="KW-0560">Oxidoreductase</keyword>
<feature type="binding site" evidence="8">
    <location>
        <position position="47"/>
    </location>
    <ligand>
        <name>FAD</name>
        <dbReference type="ChEBI" id="CHEBI:57692"/>
    </ligand>
</feature>
<dbReference type="GO" id="GO:0050660">
    <property type="term" value="F:flavin adenine dinucleotide binding"/>
    <property type="evidence" value="ECO:0007669"/>
    <property type="project" value="UniProtKB-UniRule"/>
</dbReference>
<protein>
    <recommendedName>
        <fullName evidence="8">Digeranylgeranylglycerophospholipid reductase</fullName>
        <shortName evidence="8">DGGGPL reductase</shortName>
        <ecNumber evidence="8">1.3.-.-</ecNumber>
    </recommendedName>
    <alternativeName>
        <fullName evidence="8">2,3-bis-O-geranylgeranylglyceryl phosphate reductase</fullName>
    </alternativeName>
    <alternativeName>
        <fullName evidence="8">Geranylgeranyl reductase</fullName>
        <shortName evidence="8">GGR</shortName>
    </alternativeName>
</protein>
<comment type="catalytic activity">
    <reaction evidence="8">
        <text>archaetidylserine + 8 AH2 = 2,3-bis-O-phytanyl-sn-glycero-3-phospho-L-serine + 8 A</text>
        <dbReference type="Rhea" id="RHEA:84215"/>
        <dbReference type="ChEBI" id="CHEBI:13193"/>
        <dbReference type="ChEBI" id="CHEBI:17499"/>
        <dbReference type="ChEBI" id="CHEBI:71517"/>
        <dbReference type="ChEBI" id="CHEBI:74853"/>
    </reaction>
</comment>
<dbReference type="EC" id="1.3.-.-" evidence="8"/>
<dbReference type="GO" id="GO:0046474">
    <property type="term" value="P:glycerophospholipid biosynthetic process"/>
    <property type="evidence" value="ECO:0007669"/>
    <property type="project" value="UniProtKB-UniRule"/>
</dbReference>
<evidence type="ECO:0000256" key="4">
    <source>
        <dbReference type="ARBA" id="ARBA00023002"/>
    </source>
</evidence>
<keyword evidence="1 8" id="KW-0444">Lipid biosynthesis</keyword>
<dbReference type="InterPro" id="IPR050407">
    <property type="entry name" value="Geranylgeranyl_reductase"/>
</dbReference>
<dbReference type="HAMAP" id="MF_01287">
    <property type="entry name" value="DGGGPL_reductase"/>
    <property type="match status" value="1"/>
</dbReference>
<dbReference type="InterPro" id="IPR036188">
    <property type="entry name" value="FAD/NAD-bd_sf"/>
</dbReference>
<evidence type="ECO:0000256" key="6">
    <source>
        <dbReference type="ARBA" id="ARBA00023209"/>
    </source>
</evidence>
<feature type="binding site" evidence="8">
    <location>
        <position position="122"/>
    </location>
    <ligand>
        <name>FAD</name>
        <dbReference type="ChEBI" id="CHEBI:57692"/>
    </ligand>
</feature>
<feature type="binding site" evidence="8">
    <location>
        <position position="44"/>
    </location>
    <ligand>
        <name>FAD</name>
        <dbReference type="ChEBI" id="CHEBI:57692"/>
    </ligand>
</feature>
<comment type="caution">
    <text evidence="10">The sequence shown here is derived from an EMBL/GenBank/DDBJ whole genome shotgun (WGS) entry which is preliminary data.</text>
</comment>
<evidence type="ECO:0000256" key="8">
    <source>
        <dbReference type="HAMAP-Rule" id="MF_01287"/>
    </source>
</evidence>
<dbReference type="EMBL" id="NGJK01000053">
    <property type="protein sequence ID" value="RAP03052.1"/>
    <property type="molecule type" value="Genomic_DNA"/>
</dbReference>
<keyword evidence="3 8" id="KW-0274">FAD</keyword>
<comment type="catalytic activity">
    <reaction evidence="8">
        <text>2,3-bis-O-(phytanyl)-sn-glycerol 1-phosphate + 8 A = 2,3-bis-O-(geranylgeranyl)-sn-glycerol 1-phosphate + 8 AH2</text>
        <dbReference type="Rhea" id="RHEA:64368"/>
        <dbReference type="ChEBI" id="CHEBI:13193"/>
        <dbReference type="ChEBI" id="CHEBI:17499"/>
        <dbReference type="ChEBI" id="CHEBI:58837"/>
        <dbReference type="ChEBI" id="CHEBI:73125"/>
    </reaction>
</comment>
<dbReference type="UniPathway" id="UPA00940"/>
<dbReference type="InterPro" id="IPR054715">
    <property type="entry name" value="GGR_cat"/>
</dbReference>
<dbReference type="GO" id="GO:0016628">
    <property type="term" value="F:oxidoreductase activity, acting on the CH-CH group of donors, NAD or NADP as acceptor"/>
    <property type="evidence" value="ECO:0007669"/>
    <property type="project" value="InterPro"/>
</dbReference>
<dbReference type="InterPro" id="IPR023590">
    <property type="entry name" value="DGGGPL_reductase"/>
</dbReference>
<feature type="binding site" evidence="8">
    <location>
        <position position="289"/>
    </location>
    <ligand>
        <name>FAD</name>
        <dbReference type="ChEBI" id="CHEBI:57692"/>
    </ligand>
</feature>
<comment type="catalytic activity">
    <reaction evidence="8">
        <text>CDP-2,3-bis-O-(geranylgeranyl)-sn-glycerol + 8 AH2 = CDP-2,3-bis-O-(phytanyl)-sn-glycerol + 8 A</text>
        <dbReference type="Rhea" id="RHEA:84207"/>
        <dbReference type="ChEBI" id="CHEBI:13193"/>
        <dbReference type="ChEBI" id="CHEBI:17499"/>
        <dbReference type="ChEBI" id="CHEBI:58838"/>
        <dbReference type="ChEBI" id="CHEBI:74004"/>
    </reaction>
</comment>
<organism evidence="10 11">
    <name type="scientific">Methanosphaera stadtmanae</name>
    <dbReference type="NCBI Taxonomy" id="2317"/>
    <lineage>
        <taxon>Archaea</taxon>
        <taxon>Methanobacteriati</taxon>
        <taxon>Methanobacteriota</taxon>
        <taxon>Methanomada group</taxon>
        <taxon>Methanobacteria</taxon>
        <taxon>Methanobacteriales</taxon>
        <taxon>Methanobacteriaceae</taxon>
        <taxon>Methanosphaera</taxon>
    </lineage>
</organism>
<comment type="similarity">
    <text evidence="8">Belongs to the geranylgeranyl reductase family. DGGGPL reductase subfamily.</text>
</comment>
<feature type="binding site" evidence="8">
    <location>
        <position position="33"/>
    </location>
    <ligand>
        <name>FAD</name>
        <dbReference type="ChEBI" id="CHEBI:57692"/>
    </ligand>
</feature>
<comment type="miscellaneous">
    <text evidence="8">Reduction reaction proceeds via syn addition of hydrogen for double bonds.</text>
</comment>
<dbReference type="PRINTS" id="PR00420">
    <property type="entry name" value="RNGMNOXGNASE"/>
</dbReference>
<keyword evidence="2 8" id="KW-0285">Flavoprotein</keyword>
<feature type="binding site" evidence="8">
    <location>
        <position position="14"/>
    </location>
    <ligand>
        <name>FAD</name>
        <dbReference type="ChEBI" id="CHEBI:57692"/>
    </ligand>
</feature>
<comment type="function">
    <text evidence="8">Is involved in the reduction of 2,3-digeranylgeranylglycerophospholipids (unsaturated archaeols) into 2,3-diphytanylglycerophospholipids (saturated archaeols) in the biosynthesis of archaeal membrane lipids. Catalyzes the formation of archaetidic acid (2,3-di-O-phytanyl-sn-glyceryl phosphate) from 2,3-di-O-geranylgeranylglyceryl phosphate (DGGGP) via the hydrogenation of each double bond of the isoprenoid chains. Is also probably able to reduce double bonds of geranyl groups in CDP-2,3-bis-O-(geranylgeranyl)-sn-glycerol and archaetidylserine, thus acting at various stages in the biosynthesis of archaeal membrane lipids.</text>
</comment>
<feature type="binding site" evidence="8">
    <location>
        <position position="98"/>
    </location>
    <ligand>
        <name>FAD</name>
        <dbReference type="ChEBI" id="CHEBI:57692"/>
    </ligand>
</feature>
<dbReference type="NCBIfam" id="TIGR02032">
    <property type="entry name" value="GG-red-SF"/>
    <property type="match status" value="1"/>
</dbReference>
<feature type="domain" description="Digeranylgeranylglycerophospholipid reductase catalytic" evidence="9">
    <location>
        <begin position="174"/>
        <end position="256"/>
    </location>
</feature>
<dbReference type="GO" id="GO:0046467">
    <property type="term" value="P:membrane lipid biosynthetic process"/>
    <property type="evidence" value="ECO:0007669"/>
    <property type="project" value="InterPro"/>
</dbReference>
<comment type="caution">
    <text evidence="8">Lacks conserved residue(s) required for the propagation of feature annotation.</text>
</comment>
<dbReference type="AlphaFoldDB" id="A0A328PYP5"/>
<keyword evidence="6 8" id="KW-0594">Phospholipid biosynthesis</keyword>
<gene>
    <name evidence="10" type="ORF">CA615_04370</name>
</gene>
<dbReference type="GO" id="GO:0045550">
    <property type="term" value="F:geranylgeranyl reductase activity"/>
    <property type="evidence" value="ECO:0007669"/>
    <property type="project" value="InterPro"/>
</dbReference>
<sequence>MLKTDVVVIGAGPAGSMAAKHAALGGADVVLIDKKSEIGTPKRCAEGVYDEGFKWLNIEPDERWIAQRIYGATLHSPDGNSFTVTSEDVPVQGFILERKVFDKHMAMDAARAGAKIMIKTLVTDIKRNENGFILSCDSIEGTIEVEAKIAICADGPESIMAKKLGINSTTPQNMMSCAQFEMCNVDYNDDEKIEFYLGQDVALKGYAWIFPKGNGVANVGLGVTGNTDKTAYEYIMDFIEKCPATKNAQPIEMNIGGDPINGLIEKIYDDNLLICGDAAGQVNPIEGGGIIEGMLGGMAAGDVAAKAIKEENYSKERLHEYYEKYSELSFNLIETLPAARDIVYSFTDDEYNKIISVANTIDLKNISKRDVLKVVFKLPPTLTTKLIKLLKIVFPKQMKSILF</sequence>
<evidence type="ECO:0000256" key="5">
    <source>
        <dbReference type="ARBA" id="ARBA00023098"/>
    </source>
</evidence>